<organism evidence="2 3">
    <name type="scientific">Tamaricihabitans halophyticus</name>
    <dbReference type="NCBI Taxonomy" id="1262583"/>
    <lineage>
        <taxon>Bacteria</taxon>
        <taxon>Bacillati</taxon>
        <taxon>Actinomycetota</taxon>
        <taxon>Actinomycetes</taxon>
        <taxon>Pseudonocardiales</taxon>
        <taxon>Pseudonocardiaceae</taxon>
        <taxon>Tamaricihabitans</taxon>
    </lineage>
</organism>
<feature type="domain" description="DNA primase/polymerase bifunctional N-terminal" evidence="1">
    <location>
        <begin position="32"/>
        <end position="189"/>
    </location>
</feature>
<dbReference type="SMART" id="SM00943">
    <property type="entry name" value="Prim-Pol"/>
    <property type="match status" value="1"/>
</dbReference>
<evidence type="ECO:0000259" key="1">
    <source>
        <dbReference type="SMART" id="SM00943"/>
    </source>
</evidence>
<evidence type="ECO:0000313" key="2">
    <source>
        <dbReference type="EMBL" id="TCP43653.1"/>
    </source>
</evidence>
<reference evidence="2 3" key="1">
    <citation type="submission" date="2019-03" db="EMBL/GenBank/DDBJ databases">
        <title>Genomic Encyclopedia of Type Strains, Phase IV (KMG-IV): sequencing the most valuable type-strain genomes for metagenomic binning, comparative biology and taxonomic classification.</title>
        <authorList>
            <person name="Goeker M."/>
        </authorList>
    </citation>
    <scope>NUCLEOTIDE SEQUENCE [LARGE SCALE GENOMIC DNA]</scope>
    <source>
        <strain evidence="2 3">DSM 45765</strain>
    </source>
</reference>
<dbReference type="RefSeq" id="WP_243659272.1">
    <property type="nucleotide sequence ID" value="NZ_SLXQ01000021.1"/>
</dbReference>
<dbReference type="Proteomes" id="UP000294911">
    <property type="component" value="Unassembled WGS sequence"/>
</dbReference>
<sequence>MSDRIDAARRPTSAPLVPGIPGLAWAETRAAAVDLARHGWPVLPGTYQLAEHGAWLGRSGAAGLEPVAALWQLATTTNPDVAMEWWTRRPYSVLLACGAGVDGVEVPAVHGQRALGQLSPAWRGPVAVTPFGSWLFFVRSDDEGLRPELAANAHAQLYASGAWLPIPPTARDGLPYRWQVPPDTVGWALPASAEVQRVLIASLSRRASGTRPSLA</sequence>
<dbReference type="EMBL" id="SLXQ01000021">
    <property type="protein sequence ID" value="TCP43653.1"/>
    <property type="molecule type" value="Genomic_DNA"/>
</dbReference>
<accession>A0A4R2Q4D5</accession>
<dbReference type="Pfam" id="PF09250">
    <property type="entry name" value="Prim-Pol"/>
    <property type="match status" value="1"/>
</dbReference>
<name>A0A4R2Q4D5_9PSEU</name>
<gene>
    <name evidence="2" type="ORF">EV191_12153</name>
</gene>
<evidence type="ECO:0000313" key="3">
    <source>
        <dbReference type="Proteomes" id="UP000294911"/>
    </source>
</evidence>
<protein>
    <submittedName>
        <fullName evidence="2">Bifunctional DNA primase/polymerase-like protein</fullName>
    </submittedName>
</protein>
<dbReference type="InterPro" id="IPR015330">
    <property type="entry name" value="DNA_primase/pol_bifunc_N"/>
</dbReference>
<keyword evidence="3" id="KW-1185">Reference proteome</keyword>
<proteinExistence type="predicted"/>
<dbReference type="AlphaFoldDB" id="A0A4R2Q4D5"/>
<comment type="caution">
    <text evidence="2">The sequence shown here is derived from an EMBL/GenBank/DDBJ whole genome shotgun (WGS) entry which is preliminary data.</text>
</comment>